<dbReference type="EMBL" id="JAVRRL010000100">
    <property type="protein sequence ID" value="KAK5107973.1"/>
    <property type="molecule type" value="Genomic_DNA"/>
</dbReference>
<gene>
    <name evidence="2" type="ORF">LTR62_000518</name>
</gene>
<dbReference type="AlphaFoldDB" id="A0AAN7TAD7"/>
<reference evidence="2" key="1">
    <citation type="submission" date="2023-08" db="EMBL/GenBank/DDBJ databases">
        <title>Black Yeasts Isolated from many extreme environments.</title>
        <authorList>
            <person name="Coleine C."/>
            <person name="Stajich J.E."/>
            <person name="Selbmann L."/>
        </authorList>
    </citation>
    <scope>NUCLEOTIDE SEQUENCE</scope>
    <source>
        <strain evidence="2">CCFEE 5401</strain>
    </source>
</reference>
<sequence>MLVPPSATAMLSSSPLSTLSTSTLRRSFSTTPLPRASVLFALHALSNSRETQHFNKISRLSRIEHSPPLKLIQTSEINPYPLPTPPPPAPRTAVRSTSRTESKVCWDTRALRIGRVLLADQARSTSRLQRQLRRAQHRSARQEVNAQYERMAWQDETRKHRSEMRSAGVLILATVGVATGLATWRFWPDKAGTADSGELGRRIAERAQRSLAPLPSISMGDRTMSASPMAAGASQTVGAAPTAAAVEPALAVPPPAVTAVANGVSKSSWWKGLFWKQQ</sequence>
<organism evidence="2 3">
    <name type="scientific">Meristemomyces frigidus</name>
    <dbReference type="NCBI Taxonomy" id="1508187"/>
    <lineage>
        <taxon>Eukaryota</taxon>
        <taxon>Fungi</taxon>
        <taxon>Dikarya</taxon>
        <taxon>Ascomycota</taxon>
        <taxon>Pezizomycotina</taxon>
        <taxon>Dothideomycetes</taxon>
        <taxon>Dothideomycetidae</taxon>
        <taxon>Mycosphaerellales</taxon>
        <taxon>Teratosphaeriaceae</taxon>
        <taxon>Meristemomyces</taxon>
    </lineage>
</organism>
<evidence type="ECO:0000256" key="1">
    <source>
        <dbReference type="SAM" id="MobiDB-lite"/>
    </source>
</evidence>
<comment type="caution">
    <text evidence="2">The sequence shown here is derived from an EMBL/GenBank/DDBJ whole genome shotgun (WGS) entry which is preliminary data.</text>
</comment>
<protein>
    <submittedName>
        <fullName evidence="2">Uncharacterized protein</fullName>
    </submittedName>
</protein>
<evidence type="ECO:0000313" key="2">
    <source>
        <dbReference type="EMBL" id="KAK5107973.1"/>
    </source>
</evidence>
<proteinExistence type="predicted"/>
<accession>A0AAN7TAD7</accession>
<feature type="compositionally biased region" description="Pro residues" evidence="1">
    <location>
        <begin position="80"/>
        <end position="90"/>
    </location>
</feature>
<dbReference type="Proteomes" id="UP001310890">
    <property type="component" value="Unassembled WGS sequence"/>
</dbReference>
<evidence type="ECO:0000313" key="3">
    <source>
        <dbReference type="Proteomes" id="UP001310890"/>
    </source>
</evidence>
<name>A0AAN7TAD7_9PEZI</name>
<feature type="region of interest" description="Disordered" evidence="1">
    <location>
        <begin position="75"/>
        <end position="97"/>
    </location>
</feature>